<dbReference type="RefSeq" id="XP_007871304.1">
    <property type="nucleotide sequence ID" value="XM_007873113.1"/>
</dbReference>
<dbReference type="AlphaFoldDB" id="S7RCW9"/>
<keyword evidence="3" id="KW-1185">Reference proteome</keyword>
<organism evidence="2 3">
    <name type="scientific">Gloeophyllum trabeum (strain ATCC 11539 / FP-39264 / Madison 617)</name>
    <name type="common">Brown rot fungus</name>
    <dbReference type="NCBI Taxonomy" id="670483"/>
    <lineage>
        <taxon>Eukaryota</taxon>
        <taxon>Fungi</taxon>
        <taxon>Dikarya</taxon>
        <taxon>Basidiomycota</taxon>
        <taxon>Agaricomycotina</taxon>
        <taxon>Agaricomycetes</taxon>
        <taxon>Gloeophyllales</taxon>
        <taxon>Gloeophyllaceae</taxon>
        <taxon>Gloeophyllum</taxon>
    </lineage>
</organism>
<dbReference type="Proteomes" id="UP000030669">
    <property type="component" value="Unassembled WGS sequence"/>
</dbReference>
<evidence type="ECO:0000313" key="3">
    <source>
        <dbReference type="Proteomes" id="UP000030669"/>
    </source>
</evidence>
<protein>
    <submittedName>
        <fullName evidence="2">Uncharacterized protein</fullName>
    </submittedName>
</protein>
<evidence type="ECO:0000256" key="1">
    <source>
        <dbReference type="SAM" id="MobiDB-lite"/>
    </source>
</evidence>
<dbReference type="KEGG" id="gtr:GLOTRDRAFT_112751"/>
<dbReference type="EMBL" id="KB469320">
    <property type="protein sequence ID" value="EPQ50259.1"/>
    <property type="molecule type" value="Genomic_DNA"/>
</dbReference>
<evidence type="ECO:0000313" key="2">
    <source>
        <dbReference type="EMBL" id="EPQ50259.1"/>
    </source>
</evidence>
<accession>S7RCW9</accession>
<dbReference type="HOGENOM" id="CLU_2372992_0_0_1"/>
<proteinExistence type="predicted"/>
<feature type="region of interest" description="Disordered" evidence="1">
    <location>
        <begin position="74"/>
        <end position="96"/>
    </location>
</feature>
<dbReference type="GeneID" id="19299604"/>
<sequence length="96" mass="11492">MLTKNSMSRVQHGPSYMLIATRLTRIQHAKSQAARSRLCQRRSEIWSSMWRSARSDRRWLVKVQCQFRELTHEAERDPSNCRSRKRVQRPPFHLVS</sequence>
<gene>
    <name evidence="2" type="ORF">GLOTRDRAFT_112751</name>
</gene>
<reference evidence="2 3" key="1">
    <citation type="journal article" date="2012" name="Science">
        <title>The Paleozoic origin of enzymatic lignin decomposition reconstructed from 31 fungal genomes.</title>
        <authorList>
            <person name="Floudas D."/>
            <person name="Binder M."/>
            <person name="Riley R."/>
            <person name="Barry K."/>
            <person name="Blanchette R.A."/>
            <person name="Henrissat B."/>
            <person name="Martinez A.T."/>
            <person name="Otillar R."/>
            <person name="Spatafora J.W."/>
            <person name="Yadav J.S."/>
            <person name="Aerts A."/>
            <person name="Benoit I."/>
            <person name="Boyd A."/>
            <person name="Carlson A."/>
            <person name="Copeland A."/>
            <person name="Coutinho P.M."/>
            <person name="de Vries R.P."/>
            <person name="Ferreira P."/>
            <person name="Findley K."/>
            <person name="Foster B."/>
            <person name="Gaskell J."/>
            <person name="Glotzer D."/>
            <person name="Gorecki P."/>
            <person name="Heitman J."/>
            <person name="Hesse C."/>
            <person name="Hori C."/>
            <person name="Igarashi K."/>
            <person name="Jurgens J.A."/>
            <person name="Kallen N."/>
            <person name="Kersten P."/>
            <person name="Kohler A."/>
            <person name="Kuees U."/>
            <person name="Kumar T.K.A."/>
            <person name="Kuo A."/>
            <person name="LaButti K."/>
            <person name="Larrondo L.F."/>
            <person name="Lindquist E."/>
            <person name="Ling A."/>
            <person name="Lombard V."/>
            <person name="Lucas S."/>
            <person name="Lundell T."/>
            <person name="Martin R."/>
            <person name="McLaughlin D.J."/>
            <person name="Morgenstern I."/>
            <person name="Morin E."/>
            <person name="Murat C."/>
            <person name="Nagy L.G."/>
            <person name="Nolan M."/>
            <person name="Ohm R.A."/>
            <person name="Patyshakuliyeva A."/>
            <person name="Rokas A."/>
            <person name="Ruiz-Duenas F.J."/>
            <person name="Sabat G."/>
            <person name="Salamov A."/>
            <person name="Samejima M."/>
            <person name="Schmutz J."/>
            <person name="Slot J.C."/>
            <person name="St John F."/>
            <person name="Stenlid J."/>
            <person name="Sun H."/>
            <person name="Sun S."/>
            <person name="Syed K."/>
            <person name="Tsang A."/>
            <person name="Wiebenga A."/>
            <person name="Young D."/>
            <person name="Pisabarro A."/>
            <person name="Eastwood D.C."/>
            <person name="Martin F."/>
            <person name="Cullen D."/>
            <person name="Grigoriev I.V."/>
            <person name="Hibbett D.S."/>
        </authorList>
    </citation>
    <scope>NUCLEOTIDE SEQUENCE [LARGE SCALE GENOMIC DNA]</scope>
    <source>
        <strain evidence="2 3">ATCC 11539</strain>
    </source>
</reference>
<name>S7RCW9_GLOTA</name>